<comment type="caution">
    <text evidence="1">The sequence shown here is derived from an EMBL/GenBank/DDBJ whole genome shotgun (WGS) entry which is preliminary data.</text>
</comment>
<name>A0A0F9P6M4_9ZZZZ</name>
<dbReference type="EMBL" id="LAZR01003276">
    <property type="protein sequence ID" value="KKN20052.1"/>
    <property type="molecule type" value="Genomic_DNA"/>
</dbReference>
<gene>
    <name evidence="1" type="ORF">LCGC14_0939460</name>
</gene>
<sequence length="102" mass="11109">MNKIISVICEGGQNFTIVVPELSADKVAKQIRNDVHTERQGDDGFFDMNAYVPSTKDNPGLFPVKSKVIAVLVISESHVQGKKPTIYLPNTGGQRRGSLPQA</sequence>
<reference evidence="1" key="1">
    <citation type="journal article" date="2015" name="Nature">
        <title>Complex archaea that bridge the gap between prokaryotes and eukaryotes.</title>
        <authorList>
            <person name="Spang A."/>
            <person name="Saw J.H."/>
            <person name="Jorgensen S.L."/>
            <person name="Zaremba-Niedzwiedzka K."/>
            <person name="Martijn J."/>
            <person name="Lind A.E."/>
            <person name="van Eijk R."/>
            <person name="Schleper C."/>
            <person name="Guy L."/>
            <person name="Ettema T.J."/>
        </authorList>
    </citation>
    <scope>NUCLEOTIDE SEQUENCE</scope>
</reference>
<protein>
    <submittedName>
        <fullName evidence="1">Uncharacterized protein</fullName>
    </submittedName>
</protein>
<proteinExistence type="predicted"/>
<organism evidence="1">
    <name type="scientific">marine sediment metagenome</name>
    <dbReference type="NCBI Taxonomy" id="412755"/>
    <lineage>
        <taxon>unclassified sequences</taxon>
        <taxon>metagenomes</taxon>
        <taxon>ecological metagenomes</taxon>
    </lineage>
</organism>
<accession>A0A0F9P6M4</accession>
<evidence type="ECO:0000313" key="1">
    <source>
        <dbReference type="EMBL" id="KKN20052.1"/>
    </source>
</evidence>
<dbReference type="AlphaFoldDB" id="A0A0F9P6M4"/>